<organism evidence="2 3">
    <name type="scientific">Corticicoccus populi</name>
    <dbReference type="NCBI Taxonomy" id="1812821"/>
    <lineage>
        <taxon>Bacteria</taxon>
        <taxon>Bacillati</taxon>
        <taxon>Bacillota</taxon>
        <taxon>Bacilli</taxon>
        <taxon>Bacillales</taxon>
        <taxon>Staphylococcaceae</taxon>
        <taxon>Corticicoccus</taxon>
    </lineage>
</organism>
<name>A0ABW5WR99_9STAP</name>
<protein>
    <submittedName>
        <fullName evidence="2">Uncharacterized protein</fullName>
    </submittedName>
</protein>
<keyword evidence="3" id="KW-1185">Reference proteome</keyword>
<keyword evidence="1" id="KW-0472">Membrane</keyword>
<dbReference type="Proteomes" id="UP001597519">
    <property type="component" value="Unassembled WGS sequence"/>
</dbReference>
<accession>A0ABW5WR99</accession>
<dbReference type="RefSeq" id="WP_377770669.1">
    <property type="nucleotide sequence ID" value="NZ_JBHUOQ010000001.1"/>
</dbReference>
<evidence type="ECO:0000256" key="1">
    <source>
        <dbReference type="SAM" id="Phobius"/>
    </source>
</evidence>
<keyword evidence="1" id="KW-0812">Transmembrane</keyword>
<keyword evidence="1" id="KW-1133">Transmembrane helix</keyword>
<comment type="caution">
    <text evidence="2">The sequence shown here is derived from an EMBL/GenBank/DDBJ whole genome shotgun (WGS) entry which is preliminary data.</text>
</comment>
<dbReference type="EMBL" id="JBHUOQ010000001">
    <property type="protein sequence ID" value="MFD2829032.1"/>
    <property type="molecule type" value="Genomic_DNA"/>
</dbReference>
<reference evidence="3" key="1">
    <citation type="journal article" date="2019" name="Int. J. Syst. Evol. Microbiol.">
        <title>The Global Catalogue of Microorganisms (GCM) 10K type strain sequencing project: providing services to taxonomists for standard genome sequencing and annotation.</title>
        <authorList>
            <consortium name="The Broad Institute Genomics Platform"/>
            <consortium name="The Broad Institute Genome Sequencing Center for Infectious Disease"/>
            <person name="Wu L."/>
            <person name="Ma J."/>
        </authorList>
    </citation>
    <scope>NUCLEOTIDE SEQUENCE [LARGE SCALE GENOMIC DNA]</scope>
    <source>
        <strain evidence="3">KCTC 33575</strain>
    </source>
</reference>
<gene>
    <name evidence="2" type="ORF">ACFSX4_01040</name>
</gene>
<proteinExistence type="predicted"/>
<sequence>MNISDLKFYSLLFVALVVIGYVYLGQADDRENAYSEADYIEEDTAVAGEIEQEPNSIDGIETAQADEDLMENTPGARGVIQLVGMKD</sequence>
<evidence type="ECO:0000313" key="2">
    <source>
        <dbReference type="EMBL" id="MFD2829032.1"/>
    </source>
</evidence>
<evidence type="ECO:0000313" key="3">
    <source>
        <dbReference type="Proteomes" id="UP001597519"/>
    </source>
</evidence>
<feature type="transmembrane region" description="Helical" evidence="1">
    <location>
        <begin position="6"/>
        <end position="24"/>
    </location>
</feature>